<sequence length="185" mass="20757">MSNSNTHGDTLDSTLVDRNCVNNQQSQHSMPCHNTPQPSVHLTVSTIHDLHTHYASFITDFDLQRIVHTLRSSLRDEIPLLNEISGLKLSVKTMCNQVAVLEQDLDDANQYSRRHCVIVSNVPENEDESTDGILKQIAIDNGSNIVLSDIDSSHRNGPPKKNDGKHRDIIVNFTNYKAKTDFIKS</sequence>
<keyword evidence="2" id="KW-1185">Reference proteome</keyword>
<reference evidence="1" key="1">
    <citation type="journal article" date="2019" name="bioRxiv">
        <title>The Genome of the Zebra Mussel, Dreissena polymorpha: A Resource for Invasive Species Research.</title>
        <authorList>
            <person name="McCartney M.A."/>
            <person name="Auch B."/>
            <person name="Kono T."/>
            <person name="Mallez S."/>
            <person name="Zhang Y."/>
            <person name="Obille A."/>
            <person name="Becker A."/>
            <person name="Abrahante J.E."/>
            <person name="Garbe J."/>
            <person name="Badalamenti J.P."/>
            <person name="Herman A."/>
            <person name="Mangelson H."/>
            <person name="Liachko I."/>
            <person name="Sullivan S."/>
            <person name="Sone E.D."/>
            <person name="Koren S."/>
            <person name="Silverstein K.A.T."/>
            <person name="Beckman K.B."/>
            <person name="Gohl D.M."/>
        </authorList>
    </citation>
    <scope>NUCLEOTIDE SEQUENCE</scope>
    <source>
        <strain evidence="1">Duluth1</strain>
        <tissue evidence="1">Whole animal</tissue>
    </source>
</reference>
<accession>A0A9D4HMN8</accession>
<evidence type="ECO:0000313" key="2">
    <source>
        <dbReference type="Proteomes" id="UP000828390"/>
    </source>
</evidence>
<protein>
    <submittedName>
        <fullName evidence="1">Uncharacterized protein</fullName>
    </submittedName>
</protein>
<name>A0A9D4HMN8_DREPO</name>
<evidence type="ECO:0000313" key="1">
    <source>
        <dbReference type="EMBL" id="KAH3726177.1"/>
    </source>
</evidence>
<gene>
    <name evidence="1" type="ORF">DPMN_052034</name>
</gene>
<proteinExistence type="predicted"/>
<reference evidence="1" key="2">
    <citation type="submission" date="2020-11" db="EMBL/GenBank/DDBJ databases">
        <authorList>
            <person name="McCartney M.A."/>
            <person name="Auch B."/>
            <person name="Kono T."/>
            <person name="Mallez S."/>
            <person name="Becker A."/>
            <person name="Gohl D.M."/>
            <person name="Silverstein K.A.T."/>
            <person name="Koren S."/>
            <person name="Bechman K.B."/>
            <person name="Herman A."/>
            <person name="Abrahante J.E."/>
            <person name="Garbe J."/>
        </authorList>
    </citation>
    <scope>NUCLEOTIDE SEQUENCE</scope>
    <source>
        <strain evidence="1">Duluth1</strain>
        <tissue evidence="1">Whole animal</tissue>
    </source>
</reference>
<dbReference type="EMBL" id="JAIWYP010000012">
    <property type="protein sequence ID" value="KAH3726177.1"/>
    <property type="molecule type" value="Genomic_DNA"/>
</dbReference>
<dbReference type="Gene3D" id="3.30.70.1820">
    <property type="entry name" value="L1 transposable element, RRM domain"/>
    <property type="match status" value="1"/>
</dbReference>
<dbReference type="Proteomes" id="UP000828390">
    <property type="component" value="Unassembled WGS sequence"/>
</dbReference>
<organism evidence="1 2">
    <name type="scientific">Dreissena polymorpha</name>
    <name type="common">Zebra mussel</name>
    <name type="synonym">Mytilus polymorpha</name>
    <dbReference type="NCBI Taxonomy" id="45954"/>
    <lineage>
        <taxon>Eukaryota</taxon>
        <taxon>Metazoa</taxon>
        <taxon>Spiralia</taxon>
        <taxon>Lophotrochozoa</taxon>
        <taxon>Mollusca</taxon>
        <taxon>Bivalvia</taxon>
        <taxon>Autobranchia</taxon>
        <taxon>Heteroconchia</taxon>
        <taxon>Euheterodonta</taxon>
        <taxon>Imparidentia</taxon>
        <taxon>Neoheterodontei</taxon>
        <taxon>Myida</taxon>
        <taxon>Dreissenoidea</taxon>
        <taxon>Dreissenidae</taxon>
        <taxon>Dreissena</taxon>
    </lineage>
</organism>
<comment type="caution">
    <text evidence="1">The sequence shown here is derived from an EMBL/GenBank/DDBJ whole genome shotgun (WGS) entry which is preliminary data.</text>
</comment>
<dbReference type="AlphaFoldDB" id="A0A9D4HMN8"/>